<evidence type="ECO:0000313" key="3">
    <source>
        <dbReference type="Proteomes" id="UP001241605"/>
    </source>
</evidence>
<keyword evidence="3" id="KW-1185">Reference proteome</keyword>
<dbReference type="Gene3D" id="1.20.120.1490">
    <property type="match status" value="1"/>
</dbReference>
<accession>A0ABY8QLN5</accession>
<sequence>MKTYVLAAVLGLATATAAFAAPPAELSDPIVAYTPVIAKNADLLGLTEEQRADLKAWLASMPAQREALQNAAVEARAVLRAAIKDGAPVETRQKMAEEVGKLETQLVMMRSNCVDHWRGVLSEAQFAQMLELAEQ</sequence>
<organism evidence="2 3">
    <name type="scientific">Tropicibacter oceani</name>
    <dbReference type="NCBI Taxonomy" id="3058420"/>
    <lineage>
        <taxon>Bacteria</taxon>
        <taxon>Pseudomonadati</taxon>
        <taxon>Pseudomonadota</taxon>
        <taxon>Alphaproteobacteria</taxon>
        <taxon>Rhodobacterales</taxon>
        <taxon>Roseobacteraceae</taxon>
        <taxon>Tropicibacter</taxon>
    </lineage>
</organism>
<dbReference type="InterPro" id="IPR012899">
    <property type="entry name" value="LTXXQ"/>
</dbReference>
<gene>
    <name evidence="2" type="ORF">QF118_05615</name>
</gene>
<evidence type="ECO:0000313" key="2">
    <source>
        <dbReference type="EMBL" id="WGW05027.1"/>
    </source>
</evidence>
<dbReference type="Proteomes" id="UP001241605">
    <property type="component" value="Chromosome"/>
</dbReference>
<name>A0ABY8QLN5_9RHOB</name>
<proteinExistence type="predicted"/>
<dbReference type="EMBL" id="CP124616">
    <property type="protein sequence ID" value="WGW05027.1"/>
    <property type="molecule type" value="Genomic_DNA"/>
</dbReference>
<evidence type="ECO:0000256" key="1">
    <source>
        <dbReference type="SAM" id="SignalP"/>
    </source>
</evidence>
<keyword evidence="1" id="KW-0732">Signal</keyword>
<dbReference type="RefSeq" id="WP_282301664.1">
    <property type="nucleotide sequence ID" value="NZ_CP124616.1"/>
</dbReference>
<reference evidence="2 3" key="1">
    <citation type="submission" date="2023-05" db="EMBL/GenBank/DDBJ databases">
        <title>YMD87, complete Genome.</title>
        <authorList>
            <person name="Zhang J."/>
            <person name="Xu X."/>
        </authorList>
    </citation>
    <scope>NUCLEOTIDE SEQUENCE [LARGE SCALE GENOMIC DNA]</scope>
    <source>
        <strain evidence="2 3">YMD87</strain>
    </source>
</reference>
<protein>
    <submittedName>
        <fullName evidence="2">Spy/CpxP family protein refolding chaperone</fullName>
    </submittedName>
</protein>
<feature type="chain" id="PRO_5046605407" evidence="1">
    <location>
        <begin position="21"/>
        <end position="135"/>
    </location>
</feature>
<dbReference type="Pfam" id="PF07813">
    <property type="entry name" value="LTXXQ"/>
    <property type="match status" value="1"/>
</dbReference>
<feature type="signal peptide" evidence="1">
    <location>
        <begin position="1"/>
        <end position="20"/>
    </location>
</feature>